<dbReference type="RefSeq" id="XP_025598022.1">
    <property type="nucleotide sequence ID" value="XM_025745301.1"/>
</dbReference>
<accession>A0A316ZBY9</accession>
<dbReference type="GeneID" id="37272845"/>
<evidence type="ECO:0000313" key="3">
    <source>
        <dbReference type="Proteomes" id="UP000245946"/>
    </source>
</evidence>
<keyword evidence="3" id="KW-1185">Reference proteome</keyword>
<sequence length="175" mass="18884">MAQLPAQPAAQAAHVQAPASTSAAAHDAAPHAAGTAALAGVTRSDDEDNHIGHALESNLIQEEDDEMEEDEDSEDESSDDEEEERELAAEARAAAMNELDLPAQDQFMQDCAEARAQAEMDLIISQSARIALNTATNNMDAEVRAYHEHYAALLLERYARVRSIEDALAAGRRCD</sequence>
<feature type="region of interest" description="Disordered" evidence="1">
    <location>
        <begin position="1"/>
        <end position="89"/>
    </location>
</feature>
<feature type="compositionally biased region" description="Low complexity" evidence="1">
    <location>
        <begin position="1"/>
        <end position="41"/>
    </location>
</feature>
<evidence type="ECO:0000313" key="2">
    <source>
        <dbReference type="EMBL" id="PWN97743.1"/>
    </source>
</evidence>
<dbReference type="AlphaFoldDB" id="A0A316ZBY9"/>
<reference evidence="2 3" key="1">
    <citation type="journal article" date="2018" name="Mol. Biol. Evol.">
        <title>Broad Genomic Sampling Reveals a Smut Pathogenic Ancestry of the Fungal Clade Ustilaginomycotina.</title>
        <authorList>
            <person name="Kijpornyongpan T."/>
            <person name="Mondo S.J."/>
            <person name="Barry K."/>
            <person name="Sandor L."/>
            <person name="Lee J."/>
            <person name="Lipzen A."/>
            <person name="Pangilinan J."/>
            <person name="LaButti K."/>
            <person name="Hainaut M."/>
            <person name="Henrissat B."/>
            <person name="Grigoriev I.V."/>
            <person name="Spatafora J.W."/>
            <person name="Aime M.C."/>
        </authorList>
    </citation>
    <scope>NUCLEOTIDE SEQUENCE [LARGE SCALE GENOMIC DNA]</scope>
    <source>
        <strain evidence="2 3">MCA 4186</strain>
    </source>
</reference>
<gene>
    <name evidence="2" type="ORF">FA09DRAFT_361048</name>
</gene>
<name>A0A316ZBY9_9BASI</name>
<organism evidence="2 3">
    <name type="scientific">Tilletiopsis washingtonensis</name>
    <dbReference type="NCBI Taxonomy" id="58919"/>
    <lineage>
        <taxon>Eukaryota</taxon>
        <taxon>Fungi</taxon>
        <taxon>Dikarya</taxon>
        <taxon>Basidiomycota</taxon>
        <taxon>Ustilaginomycotina</taxon>
        <taxon>Exobasidiomycetes</taxon>
        <taxon>Entylomatales</taxon>
        <taxon>Entylomatales incertae sedis</taxon>
        <taxon>Tilletiopsis</taxon>
    </lineage>
</organism>
<dbReference type="Proteomes" id="UP000245946">
    <property type="component" value="Unassembled WGS sequence"/>
</dbReference>
<evidence type="ECO:0000256" key="1">
    <source>
        <dbReference type="SAM" id="MobiDB-lite"/>
    </source>
</evidence>
<feature type="compositionally biased region" description="Acidic residues" evidence="1">
    <location>
        <begin position="61"/>
        <end position="85"/>
    </location>
</feature>
<protein>
    <submittedName>
        <fullName evidence="2">Uncharacterized protein</fullName>
    </submittedName>
</protein>
<dbReference type="EMBL" id="KZ819294">
    <property type="protein sequence ID" value="PWN97743.1"/>
    <property type="molecule type" value="Genomic_DNA"/>
</dbReference>
<proteinExistence type="predicted"/>